<dbReference type="NCBIfam" id="TIGR01563">
    <property type="entry name" value="gp16_SPP1"/>
    <property type="match status" value="1"/>
</dbReference>
<dbReference type="STRING" id="1472767.AOX59_18890"/>
<reference evidence="1 2" key="1">
    <citation type="submission" date="2016-01" db="EMBL/GenBank/DDBJ databases">
        <title>Complete genome sequence of strain Lentibacillus amyloliquefaciens LAM0015T isolated from saline sediment.</title>
        <authorList>
            <person name="Wang J.-L."/>
            <person name="He M.-X."/>
        </authorList>
    </citation>
    <scope>NUCLEOTIDE SEQUENCE [LARGE SCALE GENOMIC DNA]</scope>
    <source>
        <strain evidence="1 2">LAM0015</strain>
    </source>
</reference>
<proteinExistence type="predicted"/>
<name>A0A0U4EBT1_9BACI</name>
<sequence length="101" mass="11731">MMYNHELILIRTETEYDDIGNPIKVEEKNPVLCQVNSIGSNEFYDAAAQGLKPEIEFVVHGYEYFGEQVVEFEGVRYSVIRVYRESFEEIELTCERDIANG</sequence>
<dbReference type="Proteomes" id="UP000050331">
    <property type="component" value="Chromosome"/>
</dbReference>
<dbReference type="OrthoDB" id="2051942at2"/>
<protein>
    <submittedName>
        <fullName evidence="1">Phage head-tail adapter protein</fullName>
    </submittedName>
</protein>
<organism evidence="1 2">
    <name type="scientific">Lentibacillus amyloliquefaciens</name>
    <dbReference type="NCBI Taxonomy" id="1472767"/>
    <lineage>
        <taxon>Bacteria</taxon>
        <taxon>Bacillati</taxon>
        <taxon>Bacillota</taxon>
        <taxon>Bacilli</taxon>
        <taxon>Bacillales</taxon>
        <taxon>Bacillaceae</taxon>
        <taxon>Lentibacillus</taxon>
    </lineage>
</organism>
<evidence type="ECO:0000313" key="2">
    <source>
        <dbReference type="Proteomes" id="UP000050331"/>
    </source>
</evidence>
<dbReference type="InterPro" id="IPR008767">
    <property type="entry name" value="Phage_SPP1_head-tail_adaptor"/>
</dbReference>
<dbReference type="RefSeq" id="WP_068448008.1">
    <property type="nucleotide sequence ID" value="NZ_CP013862.1"/>
</dbReference>
<dbReference type="KEGG" id="lao:AOX59_18890"/>
<accession>A0A0U4EBT1</accession>
<dbReference type="AlphaFoldDB" id="A0A0U4EBT1"/>
<dbReference type="EMBL" id="CP013862">
    <property type="protein sequence ID" value="ALX50465.1"/>
    <property type="molecule type" value="Genomic_DNA"/>
</dbReference>
<keyword evidence="2" id="KW-1185">Reference proteome</keyword>
<evidence type="ECO:0000313" key="1">
    <source>
        <dbReference type="EMBL" id="ALX50465.1"/>
    </source>
</evidence>
<gene>
    <name evidence="1" type="ORF">AOX59_18890</name>
</gene>